<feature type="signal peptide" evidence="2">
    <location>
        <begin position="1"/>
        <end position="24"/>
    </location>
</feature>
<dbReference type="PANTHER" id="PTHR42996:SF1">
    <property type="entry name" value="PHOSPHATE-BINDING PROTEIN PSTS"/>
    <property type="match status" value="1"/>
</dbReference>
<dbReference type="PANTHER" id="PTHR42996">
    <property type="entry name" value="PHOSPHATE-BINDING PROTEIN PSTS"/>
    <property type="match status" value="1"/>
</dbReference>
<accession>A0ABV0C1K4</accession>
<dbReference type="InterPro" id="IPR024370">
    <property type="entry name" value="PBP_domain"/>
</dbReference>
<keyword evidence="2" id="KW-0732">Signal</keyword>
<dbReference type="SUPFAM" id="SSF53850">
    <property type="entry name" value="Periplasmic binding protein-like II"/>
    <property type="match status" value="1"/>
</dbReference>
<name>A0ABV0C1K4_9GAMM</name>
<feature type="chain" id="PRO_5046002943" evidence="2">
    <location>
        <begin position="25"/>
        <end position="398"/>
    </location>
</feature>
<evidence type="ECO:0000256" key="1">
    <source>
        <dbReference type="ARBA" id="ARBA00008725"/>
    </source>
</evidence>
<evidence type="ECO:0000313" key="5">
    <source>
        <dbReference type="Proteomes" id="UP001400166"/>
    </source>
</evidence>
<dbReference type="InterPro" id="IPR050962">
    <property type="entry name" value="Phosphate-bind_PstS"/>
</dbReference>
<dbReference type="Proteomes" id="UP001400166">
    <property type="component" value="Unassembled WGS sequence"/>
</dbReference>
<gene>
    <name evidence="4" type="ORF">ABE587_00355</name>
</gene>
<reference evidence="4 5" key="1">
    <citation type="submission" date="2024-04" db="EMBL/GenBank/DDBJ databases">
        <title>WGS of bacteria from Torrens River.</title>
        <authorList>
            <person name="Wyrsch E.R."/>
            <person name="Drigo B."/>
        </authorList>
    </citation>
    <scope>NUCLEOTIDE SEQUENCE [LARGE SCALE GENOMIC DNA]</scope>
    <source>
        <strain evidence="4 5">TWI153</strain>
    </source>
</reference>
<protein>
    <submittedName>
        <fullName evidence="4">Substrate-binding domain-containing protein</fullName>
    </submittedName>
</protein>
<sequence length="398" mass="40782">MNKYKTLAALVATALLATAGAASAQTAVTGGGASLPADLYKGQADSILPANFSYAVTGSGTGKKAFLENNSSLFQATGTVHFAGSDSVLSGTELSTYNSTYNVSGDANRYGALVQIPSVATSVTIPFNKAGSAVDLSVTQICGIFSGKINNWSQLAGLGRTGAIQVVYRGESSGTSELLTRFLTSACQPADVSGTNLKLTNGVPAFSVQSTFANLFTSVPSNFIAAPATGGTALYNAVYAVDGRVGYVGPDVIPSLTDATKIAKVKGFSPDEVSVQATLETAAPPTGAAAENPANWVPVFGNPNAGYPIAGYTNFVFGQCYKNGTVGANVRAFLARHYGSVVDGNGVEKGPNDDAIRAHKFIPLTKTWRDAVRTRFATATNAGAVNNPSTCSGIGRPL</sequence>
<proteinExistence type="inferred from homology"/>
<organism evidence="4 5">
    <name type="scientific">Stenotrophomonas hibiscicola</name>
    <dbReference type="NCBI Taxonomy" id="86189"/>
    <lineage>
        <taxon>Bacteria</taxon>
        <taxon>Pseudomonadati</taxon>
        <taxon>Pseudomonadota</taxon>
        <taxon>Gammaproteobacteria</taxon>
        <taxon>Lysobacterales</taxon>
        <taxon>Lysobacteraceae</taxon>
        <taxon>Stenotrophomonas</taxon>
        <taxon>Stenotrophomonas maltophilia group</taxon>
    </lineage>
</organism>
<comment type="caution">
    <text evidence="4">The sequence shown here is derived from an EMBL/GenBank/DDBJ whole genome shotgun (WGS) entry which is preliminary data.</text>
</comment>
<dbReference type="RefSeq" id="WP_155029658.1">
    <property type="nucleotide sequence ID" value="NZ_JBDJNA010000021.1"/>
</dbReference>
<comment type="similarity">
    <text evidence="1">Belongs to the PstS family.</text>
</comment>
<evidence type="ECO:0000313" key="4">
    <source>
        <dbReference type="EMBL" id="MEN5388288.1"/>
    </source>
</evidence>
<dbReference type="Pfam" id="PF12849">
    <property type="entry name" value="PBP_like_2"/>
    <property type="match status" value="1"/>
</dbReference>
<feature type="domain" description="PBP" evidence="3">
    <location>
        <begin position="20"/>
        <end position="285"/>
    </location>
</feature>
<keyword evidence="5" id="KW-1185">Reference proteome</keyword>
<evidence type="ECO:0000259" key="3">
    <source>
        <dbReference type="Pfam" id="PF12849"/>
    </source>
</evidence>
<dbReference type="EMBL" id="JBDJOF010000001">
    <property type="protein sequence ID" value="MEN5388288.1"/>
    <property type="molecule type" value="Genomic_DNA"/>
</dbReference>
<evidence type="ECO:0000256" key="2">
    <source>
        <dbReference type="SAM" id="SignalP"/>
    </source>
</evidence>
<dbReference type="Gene3D" id="3.40.190.10">
    <property type="entry name" value="Periplasmic binding protein-like II"/>
    <property type="match status" value="2"/>
</dbReference>